<sequence>MSSALPHNKKPRKQYVLGDFVKYATGIFAAHFVAISDMGIYEFAEKQYTDEKQQLQTCHMVLVGHYARKSGGPPVWAQATGDGIRYHKGTGFLVEPLILDIHCGKVYYDPPFSYIGGTIKNSDTPRGMTQERKFQRAVVESAIHFVFLLSGRLNQTLDITNLDLLGHFKIALVNLLQNRKAHEAADRTPTKRSPTRVEETAITKNEARPFKVSETNYRNLTFQIIRRPLPPIIEASLNRRVIDLTRDVPGSSPQAFNERVLLEQQVRDLKAKLEEEKTKTNALEARLVREKARRQRLRDQRGRWTIQRQALKAKVSAKRQRLAQYEATALEHRLQIAAMKEELAREKEELGCEKKARMFWEHKHNSLPRMLLDRSRLSIASGSPNDQESSVALVRTSDAGVRSGPFGSGRSRPL</sequence>
<dbReference type="RefSeq" id="XP_007711096.1">
    <property type="nucleotide sequence ID" value="XM_007712906.1"/>
</dbReference>
<evidence type="ECO:0000256" key="2">
    <source>
        <dbReference type="SAM" id="MobiDB-lite"/>
    </source>
</evidence>
<evidence type="ECO:0000313" key="3">
    <source>
        <dbReference type="EMBL" id="EUC34628.1"/>
    </source>
</evidence>
<keyword evidence="4" id="KW-1185">Reference proteome</keyword>
<feature type="coiled-coil region" evidence="1">
    <location>
        <begin position="259"/>
        <end position="356"/>
    </location>
</feature>
<evidence type="ECO:0000256" key="1">
    <source>
        <dbReference type="SAM" id="Coils"/>
    </source>
</evidence>
<name>W6Y9H9_COCC2</name>
<keyword evidence="1" id="KW-0175">Coiled coil</keyword>
<dbReference type="EMBL" id="KI964588">
    <property type="protein sequence ID" value="EUC34628.1"/>
    <property type="molecule type" value="Genomic_DNA"/>
</dbReference>
<dbReference type="HOGENOM" id="CLU_663904_0_0_1"/>
<feature type="region of interest" description="Disordered" evidence="2">
    <location>
        <begin position="378"/>
        <end position="414"/>
    </location>
</feature>
<gene>
    <name evidence="3" type="ORF">COCCADRAFT_35779</name>
</gene>
<dbReference type="OrthoDB" id="3695169at2759"/>
<dbReference type="AlphaFoldDB" id="W6Y9H9"/>
<protein>
    <submittedName>
        <fullName evidence="3">Uncharacterized protein</fullName>
    </submittedName>
</protein>
<dbReference type="GeneID" id="19148101"/>
<reference evidence="3 4" key="1">
    <citation type="journal article" date="2013" name="PLoS Genet.">
        <title>Comparative genome structure, secondary metabolite, and effector coding capacity across Cochliobolus pathogens.</title>
        <authorList>
            <person name="Condon B.J."/>
            <person name="Leng Y."/>
            <person name="Wu D."/>
            <person name="Bushley K.E."/>
            <person name="Ohm R.A."/>
            <person name="Otillar R."/>
            <person name="Martin J."/>
            <person name="Schackwitz W."/>
            <person name="Grimwood J."/>
            <person name="MohdZainudin N."/>
            <person name="Xue C."/>
            <person name="Wang R."/>
            <person name="Manning V.A."/>
            <person name="Dhillon B."/>
            <person name="Tu Z.J."/>
            <person name="Steffenson B.J."/>
            <person name="Salamov A."/>
            <person name="Sun H."/>
            <person name="Lowry S."/>
            <person name="LaButti K."/>
            <person name="Han J."/>
            <person name="Copeland A."/>
            <person name="Lindquist E."/>
            <person name="Barry K."/>
            <person name="Schmutz J."/>
            <person name="Baker S.E."/>
            <person name="Ciuffetti L.M."/>
            <person name="Grigoriev I.V."/>
            <person name="Zhong S."/>
            <person name="Turgeon B.G."/>
        </authorList>
    </citation>
    <scope>NUCLEOTIDE SEQUENCE [LARGE SCALE GENOMIC DNA]</scope>
    <source>
        <strain evidence="3 4">26-R-13</strain>
    </source>
</reference>
<evidence type="ECO:0000313" key="4">
    <source>
        <dbReference type="Proteomes" id="UP000053841"/>
    </source>
</evidence>
<dbReference type="Proteomes" id="UP000053841">
    <property type="component" value="Unassembled WGS sequence"/>
</dbReference>
<organism evidence="3 4">
    <name type="scientific">Cochliobolus carbonum (strain 26-R-13)</name>
    <name type="common">Maize leaf spot fungus</name>
    <name type="synonym">Bipolaris zeicola</name>
    <dbReference type="NCBI Taxonomy" id="930089"/>
    <lineage>
        <taxon>Eukaryota</taxon>
        <taxon>Fungi</taxon>
        <taxon>Dikarya</taxon>
        <taxon>Ascomycota</taxon>
        <taxon>Pezizomycotina</taxon>
        <taxon>Dothideomycetes</taxon>
        <taxon>Pleosporomycetidae</taxon>
        <taxon>Pleosporales</taxon>
        <taxon>Pleosporineae</taxon>
        <taxon>Pleosporaceae</taxon>
        <taxon>Bipolaris</taxon>
    </lineage>
</organism>
<accession>W6Y9H9</accession>
<dbReference type="KEGG" id="bze:COCCADRAFT_35779"/>
<feature type="compositionally biased region" description="Polar residues" evidence="2">
    <location>
        <begin position="378"/>
        <end position="390"/>
    </location>
</feature>
<proteinExistence type="predicted"/>